<dbReference type="InterPro" id="IPR045795">
    <property type="entry name" value="SLT_4"/>
</dbReference>
<dbReference type="SUPFAM" id="SSF53955">
    <property type="entry name" value="Lysozyme-like"/>
    <property type="match status" value="1"/>
</dbReference>
<protein>
    <recommendedName>
        <fullName evidence="2">Transglycosylase SLT domain-containing protein</fullName>
    </recommendedName>
</protein>
<dbReference type="Proteomes" id="UP001596425">
    <property type="component" value="Unassembled WGS sequence"/>
</dbReference>
<dbReference type="EMBL" id="JBHSVR010000001">
    <property type="protein sequence ID" value="MFC6633322.1"/>
    <property type="molecule type" value="Genomic_DNA"/>
</dbReference>
<evidence type="ECO:0000256" key="1">
    <source>
        <dbReference type="SAM" id="SignalP"/>
    </source>
</evidence>
<feature type="signal peptide" evidence="1">
    <location>
        <begin position="1"/>
        <end position="21"/>
    </location>
</feature>
<feature type="domain" description="Transglycosylase SLT" evidence="2">
    <location>
        <begin position="13"/>
        <end position="195"/>
    </location>
</feature>
<dbReference type="CDD" id="cd00442">
    <property type="entry name" value="Lyz-like"/>
    <property type="match status" value="1"/>
</dbReference>
<evidence type="ECO:0000259" key="2">
    <source>
        <dbReference type="Pfam" id="PF19489"/>
    </source>
</evidence>
<dbReference type="Pfam" id="PF19489">
    <property type="entry name" value="SLT_4"/>
    <property type="match status" value="1"/>
</dbReference>
<accession>A0ABW1YNY8</accession>
<gene>
    <name evidence="3" type="ORF">ACFQBM_08530</name>
</gene>
<dbReference type="Gene3D" id="1.10.530.10">
    <property type="match status" value="1"/>
</dbReference>
<keyword evidence="4" id="KW-1185">Reference proteome</keyword>
<proteinExistence type="predicted"/>
<reference evidence="4" key="1">
    <citation type="journal article" date="2019" name="Int. J. Syst. Evol. Microbiol.">
        <title>The Global Catalogue of Microorganisms (GCM) 10K type strain sequencing project: providing services to taxonomists for standard genome sequencing and annotation.</title>
        <authorList>
            <consortium name="The Broad Institute Genomics Platform"/>
            <consortium name="The Broad Institute Genome Sequencing Center for Infectious Disease"/>
            <person name="Wu L."/>
            <person name="Ma J."/>
        </authorList>
    </citation>
    <scope>NUCLEOTIDE SEQUENCE [LARGE SCALE GENOMIC DNA]</scope>
    <source>
        <strain evidence="4">CGMCC 1.13718</strain>
    </source>
</reference>
<organism evidence="3 4">
    <name type="scientific">Microbulbifer taiwanensis</name>
    <dbReference type="NCBI Taxonomy" id="986746"/>
    <lineage>
        <taxon>Bacteria</taxon>
        <taxon>Pseudomonadati</taxon>
        <taxon>Pseudomonadota</taxon>
        <taxon>Gammaproteobacteria</taxon>
        <taxon>Cellvibrionales</taxon>
        <taxon>Microbulbiferaceae</taxon>
        <taxon>Microbulbifer</taxon>
    </lineage>
</organism>
<evidence type="ECO:0000313" key="3">
    <source>
        <dbReference type="EMBL" id="MFC6633322.1"/>
    </source>
</evidence>
<comment type="caution">
    <text evidence="3">The sequence shown here is derived from an EMBL/GenBank/DDBJ whole genome shotgun (WGS) entry which is preliminary data.</text>
</comment>
<name>A0ABW1YNY8_9GAMM</name>
<dbReference type="RefSeq" id="WP_193189205.1">
    <property type="nucleotide sequence ID" value="NZ_JACZFR010000002.1"/>
</dbReference>
<keyword evidence="1" id="KW-0732">Signal</keyword>
<sequence>MWKNNNKRILTALLLASSVLAGGCATSPPSNPDDICSIFREKKGWYGDAKDAEEKWGSSVATMMAILHQESRFVHDARPPRTKILGFIPGPRPSDAYGYPQALGTTWRGYQRSTFNYSADRDDFSDAIDFVGWYNNSSARQCRIKPHDTYHLYLAYHEGQGGFNRRTFRNKSWLKKVSHKVSARAQSYQRQLNSCEASLKRRKKFLGLF</sequence>
<dbReference type="InterPro" id="IPR023346">
    <property type="entry name" value="Lysozyme-like_dom_sf"/>
</dbReference>
<evidence type="ECO:0000313" key="4">
    <source>
        <dbReference type="Proteomes" id="UP001596425"/>
    </source>
</evidence>
<feature type="chain" id="PRO_5045535880" description="Transglycosylase SLT domain-containing protein" evidence="1">
    <location>
        <begin position="22"/>
        <end position="209"/>
    </location>
</feature>
<dbReference type="PROSITE" id="PS51257">
    <property type="entry name" value="PROKAR_LIPOPROTEIN"/>
    <property type="match status" value="1"/>
</dbReference>